<reference evidence="2 3" key="1">
    <citation type="submission" date="2017-07" db="EMBL/GenBank/DDBJ databases">
        <title>blaIMP-27 on transferable plasmids in Proteus mirabilis and Providencia rettgeri.</title>
        <authorList>
            <person name="Potter R."/>
        </authorList>
    </citation>
    <scope>NUCLEOTIDE SEQUENCE [LARGE SCALE GENOMIC DNA]</scope>
    <source>
        <strain evidence="2 3">PR1</strain>
    </source>
</reference>
<name>A0A264VWK5_PRORE</name>
<evidence type="ECO:0000259" key="1">
    <source>
        <dbReference type="Pfam" id="PF08291"/>
    </source>
</evidence>
<dbReference type="Gene3D" id="3.30.1380.10">
    <property type="match status" value="1"/>
</dbReference>
<organism evidence="2 3">
    <name type="scientific">Providencia rettgeri</name>
    <dbReference type="NCBI Taxonomy" id="587"/>
    <lineage>
        <taxon>Bacteria</taxon>
        <taxon>Pseudomonadati</taxon>
        <taxon>Pseudomonadota</taxon>
        <taxon>Gammaproteobacteria</taxon>
        <taxon>Enterobacterales</taxon>
        <taxon>Morganellaceae</taxon>
        <taxon>Providencia</taxon>
    </lineage>
</organism>
<accession>A0A264VWK5</accession>
<dbReference type="RefSeq" id="WP_094961013.1">
    <property type="nucleotide sequence ID" value="NZ_NOWC01000004.1"/>
</dbReference>
<keyword evidence="2" id="KW-0418">Kinase</keyword>
<proteinExistence type="predicted"/>
<gene>
    <name evidence="2" type="ORF">CHI95_05575</name>
</gene>
<comment type="caution">
    <text evidence="2">The sequence shown here is derived from an EMBL/GenBank/DDBJ whole genome shotgun (WGS) entry which is preliminary data.</text>
</comment>
<feature type="domain" description="Peptidase M15A C-terminal" evidence="1">
    <location>
        <begin position="8"/>
        <end position="108"/>
    </location>
</feature>
<dbReference type="AlphaFoldDB" id="A0A264VWK5"/>
<dbReference type="EMBL" id="NOWC01000004">
    <property type="protein sequence ID" value="OZS75748.1"/>
    <property type="molecule type" value="Genomic_DNA"/>
</dbReference>
<sequence>MTKLSEHFDSKEFACKDGCGANQVELKLVEILEGVRGHFGKPVIIVSGRRCASHNKNVGGAPKSQHLLGTAADIKVKDVAPKMVADYLESQFPDSYGIGRYKTFTHIDVRGYKARWGSN</sequence>
<dbReference type="Proteomes" id="UP000216001">
    <property type="component" value="Unassembled WGS sequence"/>
</dbReference>
<dbReference type="SUPFAM" id="SSF55166">
    <property type="entry name" value="Hedgehog/DD-peptidase"/>
    <property type="match status" value="1"/>
</dbReference>
<dbReference type="InterPro" id="IPR009045">
    <property type="entry name" value="Zn_M74/Hedgehog-like"/>
</dbReference>
<keyword evidence="2" id="KW-0808">Transferase</keyword>
<keyword evidence="2" id="KW-0723">Serine/threonine-protein kinase</keyword>
<dbReference type="STRING" id="587.RB151_033080"/>
<dbReference type="InterPro" id="IPR013230">
    <property type="entry name" value="Peptidase_M15A_C"/>
</dbReference>
<dbReference type="Pfam" id="PF08291">
    <property type="entry name" value="Peptidase_M15_3"/>
    <property type="match status" value="1"/>
</dbReference>
<evidence type="ECO:0000313" key="2">
    <source>
        <dbReference type="EMBL" id="OZS75748.1"/>
    </source>
</evidence>
<dbReference type="GO" id="GO:0004674">
    <property type="term" value="F:protein serine/threonine kinase activity"/>
    <property type="evidence" value="ECO:0007669"/>
    <property type="project" value="UniProtKB-KW"/>
</dbReference>
<protein>
    <submittedName>
        <fullName evidence="2">Serine/threonine protein kinase</fullName>
    </submittedName>
</protein>
<evidence type="ECO:0000313" key="3">
    <source>
        <dbReference type="Proteomes" id="UP000216001"/>
    </source>
</evidence>